<dbReference type="GeneID" id="68858322"/>
<sequence>MRLVSDGEQCYVLQRSNGEICRLRELSEGTTTARPCSDLTPISPAEFVEARDADIDVSGPRERSERAVALAAELAVAGPTSARALLDRFDACESDIHGATTELRAAGLIEPTTVHGERGYRATEQVSDALF</sequence>
<evidence type="ECO:0000313" key="1">
    <source>
        <dbReference type="EMBL" id="QSG15211.1"/>
    </source>
</evidence>
<keyword evidence="2" id="KW-1185">Reference proteome</keyword>
<dbReference type="EMBL" id="CP064791">
    <property type="protein sequence ID" value="QSG15211.1"/>
    <property type="molecule type" value="Genomic_DNA"/>
</dbReference>
<protein>
    <submittedName>
        <fullName evidence="1">Transcriptional regulator, HTH domain</fullName>
    </submittedName>
</protein>
<reference evidence="1 2" key="1">
    <citation type="submission" date="2020-11" db="EMBL/GenBank/DDBJ databases">
        <title>Carbohydrate-dependent, anaerobic sulfur respiration: A novel catabolism in halophilic archaea.</title>
        <authorList>
            <person name="Sorokin D.Y."/>
            <person name="Messina E."/>
            <person name="Smedile F."/>
            <person name="La Cono V."/>
            <person name="Hallsworth J.E."/>
            <person name="Yakimov M.M."/>
        </authorList>
    </citation>
    <scope>NUCLEOTIDE SEQUENCE [LARGE SCALE GENOMIC DNA]</scope>
    <source>
        <strain evidence="1 2">HSR-Est</strain>
    </source>
</reference>
<dbReference type="InterPro" id="IPR055770">
    <property type="entry name" value="DUF7346"/>
</dbReference>
<dbReference type="Proteomes" id="UP000663292">
    <property type="component" value="Chromosome"/>
</dbReference>
<accession>A0A897NSK5</accession>
<proteinExistence type="predicted"/>
<name>A0A897NSK5_9EURY</name>
<organism evidence="1 2">
    <name type="scientific">Halapricum desulfuricans</name>
    <dbReference type="NCBI Taxonomy" id="2841257"/>
    <lineage>
        <taxon>Archaea</taxon>
        <taxon>Methanobacteriati</taxon>
        <taxon>Methanobacteriota</taxon>
        <taxon>Stenosarchaea group</taxon>
        <taxon>Halobacteria</taxon>
        <taxon>Halobacteriales</taxon>
        <taxon>Haloarculaceae</taxon>
        <taxon>Halapricum</taxon>
    </lineage>
</organism>
<dbReference type="Pfam" id="PF24037">
    <property type="entry name" value="DUF7346"/>
    <property type="match status" value="1"/>
</dbReference>
<dbReference type="RefSeq" id="WP_229120486.1">
    <property type="nucleotide sequence ID" value="NZ_CP064791.1"/>
</dbReference>
<evidence type="ECO:0000313" key="2">
    <source>
        <dbReference type="Proteomes" id="UP000663292"/>
    </source>
</evidence>
<dbReference type="AlphaFoldDB" id="A0A897NSK5"/>
<gene>
    <name evidence="1" type="ORF">HSEST_1688</name>
</gene>